<dbReference type="AlphaFoldDB" id="A0A9X4KHU1"/>
<keyword evidence="4" id="KW-1185">Reference proteome</keyword>
<dbReference type="Pfam" id="PF13229">
    <property type="entry name" value="Beta_helix"/>
    <property type="match status" value="1"/>
</dbReference>
<dbReference type="Gene3D" id="2.160.20.10">
    <property type="entry name" value="Single-stranded right-handed beta-helix, Pectin lyase-like"/>
    <property type="match status" value="2"/>
</dbReference>
<dbReference type="InterPro" id="IPR003961">
    <property type="entry name" value="FN3_dom"/>
</dbReference>
<reference evidence="3 4" key="1">
    <citation type="submission" date="2022-10" db="EMBL/GenBank/DDBJ databases">
        <title>Comparative genomic analysis of Cohnella hashimotonis sp. nov., isolated from the International Space Station.</title>
        <authorList>
            <person name="Simpson A."/>
            <person name="Venkateswaran K."/>
        </authorList>
    </citation>
    <scope>NUCLEOTIDE SEQUENCE [LARGE SCALE GENOMIC DNA]</scope>
    <source>
        <strain evidence="3 4">DSM 18997</strain>
    </source>
</reference>
<dbReference type="CDD" id="cd00063">
    <property type="entry name" value="FN3"/>
    <property type="match status" value="1"/>
</dbReference>
<dbReference type="InterPro" id="IPR039448">
    <property type="entry name" value="Beta_helix"/>
</dbReference>
<name>A0A9X4KHU1_9BACL</name>
<dbReference type="InterPro" id="IPR011050">
    <property type="entry name" value="Pectin_lyase_fold/virulence"/>
</dbReference>
<accession>A0A9X4KHU1</accession>
<dbReference type="InterPro" id="IPR012334">
    <property type="entry name" value="Pectin_lyas_fold"/>
</dbReference>
<dbReference type="InterPro" id="IPR036116">
    <property type="entry name" value="FN3_sf"/>
</dbReference>
<sequence>MSIRWEAVSSAPLQGYNVYVNGQLANTKPIQNTEFNAAGLNYGTAYSFEVKAVDRTGKTIASSGTVPGTPSHYLVELSRWNIHNDGTDPAGTTDGLNRMLAWASGERIQAIYVPAGTYLIAKDKQINIAANMLWELAQNAIVQKETNGKESYKTLSIGYGADNVTIRGGAYKGDRETHDFSGKDSPSSPGTHEGGYGIVIEGAQNVTIEGVKATQFTGDGLVIGGAAQMGSDLYAGNFESGGLNAAGAPVVDKNKIRTVKMYSLTKPQFVDQGYFELSNWRNASSFEIYFYDNKQFFISKTTTKVRVRIDIPKGAAQMRIVINQPSAAGIYGEYWQRLQAGNTVVRDSEFAFNRRQGITVGGGDRTLIENNRIHDMNGTAPMSGIDVEGGFGENGFWNSNITIRGNEFWNNARYDVILYDGRGAVIDNNHLSSKGAIGLAVSASFAGDTVAKNNHFDGTRILAYHDVQLLNNKMNDSYINVTGPNMIIDGLDIVNGTLNTSAAADGDIAASNVSITIADDTKEGGLSVYGTGATIFRNVKITGPSKLRSFVGGSTAANTFDRLQVLNYNSTYGVSLPAGTYTDSSFEASEGGQMGAIGISLPAKYVFDRVRFRTNSTSGSVGIIVQRAGADVTIRNSQFEVLGDSQPVSVQTADRFVFENNVVQAMNMQRKTLELVRINDYWDRGKPYDVLASRIEGNVINANIAVIGIQTAYAGIGAPPYTIRNNTLNKAVLSLKANDIISGNIVNP</sequence>
<proteinExistence type="predicted"/>
<gene>
    <name evidence="3" type="ORF">OMP38_13710</name>
</gene>
<dbReference type="EMBL" id="JAPDHZ010000003">
    <property type="protein sequence ID" value="MDG0791799.1"/>
    <property type="molecule type" value="Genomic_DNA"/>
</dbReference>
<evidence type="ECO:0000256" key="1">
    <source>
        <dbReference type="SAM" id="MobiDB-lite"/>
    </source>
</evidence>
<dbReference type="InterPro" id="IPR006626">
    <property type="entry name" value="PbH1"/>
</dbReference>
<dbReference type="RefSeq" id="WP_277565648.1">
    <property type="nucleotide sequence ID" value="NZ_JAPDHZ010000003.1"/>
</dbReference>
<dbReference type="InterPro" id="IPR013783">
    <property type="entry name" value="Ig-like_fold"/>
</dbReference>
<dbReference type="SUPFAM" id="SSF51126">
    <property type="entry name" value="Pectin lyase-like"/>
    <property type="match status" value="1"/>
</dbReference>
<comment type="caution">
    <text evidence="3">The sequence shown here is derived from an EMBL/GenBank/DDBJ whole genome shotgun (WGS) entry which is preliminary data.</text>
</comment>
<evidence type="ECO:0000259" key="2">
    <source>
        <dbReference type="PROSITE" id="PS50853"/>
    </source>
</evidence>
<dbReference type="SMART" id="SM00710">
    <property type="entry name" value="PbH1"/>
    <property type="match status" value="8"/>
</dbReference>
<dbReference type="SUPFAM" id="SSF49265">
    <property type="entry name" value="Fibronectin type III"/>
    <property type="match status" value="1"/>
</dbReference>
<protein>
    <submittedName>
        <fullName evidence="3">Right-handed parallel beta-helix repeat-containing protein</fullName>
    </submittedName>
</protein>
<evidence type="ECO:0000313" key="3">
    <source>
        <dbReference type="EMBL" id="MDG0791799.1"/>
    </source>
</evidence>
<evidence type="ECO:0000313" key="4">
    <source>
        <dbReference type="Proteomes" id="UP001153387"/>
    </source>
</evidence>
<organism evidence="3 4">
    <name type="scientific">Cohnella ginsengisoli</name>
    <dbReference type="NCBI Taxonomy" id="425004"/>
    <lineage>
        <taxon>Bacteria</taxon>
        <taxon>Bacillati</taxon>
        <taxon>Bacillota</taxon>
        <taxon>Bacilli</taxon>
        <taxon>Bacillales</taxon>
        <taxon>Paenibacillaceae</taxon>
        <taxon>Cohnella</taxon>
    </lineage>
</organism>
<feature type="domain" description="Fibronectin type-III" evidence="2">
    <location>
        <begin position="1"/>
        <end position="72"/>
    </location>
</feature>
<feature type="region of interest" description="Disordered" evidence="1">
    <location>
        <begin position="175"/>
        <end position="194"/>
    </location>
</feature>
<dbReference type="Gene3D" id="2.60.40.10">
    <property type="entry name" value="Immunoglobulins"/>
    <property type="match status" value="1"/>
</dbReference>
<dbReference type="Proteomes" id="UP001153387">
    <property type="component" value="Unassembled WGS sequence"/>
</dbReference>
<dbReference type="PROSITE" id="PS50853">
    <property type="entry name" value="FN3"/>
    <property type="match status" value="1"/>
</dbReference>